<name>A0A2N5TM03_9BASI</name>
<feature type="region of interest" description="Disordered" evidence="1">
    <location>
        <begin position="67"/>
        <end position="91"/>
    </location>
</feature>
<protein>
    <submittedName>
        <fullName evidence="2">Uncharacterized protein</fullName>
    </submittedName>
</protein>
<sequence length="122" mass="13872">MSDKPVREACPTWDRTELSDPMSNTFVRLLFKIFERPHNSRTIGPMSYELIGQWLFDMGSNTLSNPTLKKSVKKPCPTWDRTEGSNPMSDKMVGLACPTQHRTILSDAVSDKPTGWVFFSVF</sequence>
<organism evidence="2 3">
    <name type="scientific">Puccinia coronata f. sp. avenae</name>
    <dbReference type="NCBI Taxonomy" id="200324"/>
    <lineage>
        <taxon>Eukaryota</taxon>
        <taxon>Fungi</taxon>
        <taxon>Dikarya</taxon>
        <taxon>Basidiomycota</taxon>
        <taxon>Pucciniomycotina</taxon>
        <taxon>Pucciniomycetes</taxon>
        <taxon>Pucciniales</taxon>
        <taxon>Pucciniaceae</taxon>
        <taxon>Puccinia</taxon>
    </lineage>
</organism>
<proteinExistence type="predicted"/>
<dbReference type="Proteomes" id="UP000235388">
    <property type="component" value="Unassembled WGS sequence"/>
</dbReference>
<gene>
    <name evidence="2" type="ORF">PCANC_23584</name>
</gene>
<evidence type="ECO:0000313" key="2">
    <source>
        <dbReference type="EMBL" id="PLW26525.1"/>
    </source>
</evidence>
<comment type="caution">
    <text evidence="2">The sequence shown here is derived from an EMBL/GenBank/DDBJ whole genome shotgun (WGS) entry which is preliminary data.</text>
</comment>
<evidence type="ECO:0000256" key="1">
    <source>
        <dbReference type="SAM" id="MobiDB-lite"/>
    </source>
</evidence>
<evidence type="ECO:0000313" key="3">
    <source>
        <dbReference type="Proteomes" id="UP000235388"/>
    </source>
</evidence>
<keyword evidence="3" id="KW-1185">Reference proteome</keyword>
<reference evidence="2 3" key="1">
    <citation type="submission" date="2017-11" db="EMBL/GenBank/DDBJ databases">
        <title>De novo assembly and phasing of dikaryotic genomes from two isolates of Puccinia coronata f. sp. avenae, the causal agent of oat crown rust.</title>
        <authorList>
            <person name="Miller M.E."/>
            <person name="Zhang Y."/>
            <person name="Omidvar V."/>
            <person name="Sperschneider J."/>
            <person name="Schwessinger B."/>
            <person name="Raley C."/>
            <person name="Palmer J.M."/>
            <person name="Garnica D."/>
            <person name="Upadhyaya N."/>
            <person name="Rathjen J."/>
            <person name="Taylor J.M."/>
            <person name="Park R.F."/>
            <person name="Dodds P.N."/>
            <person name="Hirsch C.D."/>
            <person name="Kianian S.F."/>
            <person name="Figueroa M."/>
        </authorList>
    </citation>
    <scope>NUCLEOTIDE SEQUENCE [LARGE SCALE GENOMIC DNA]</scope>
    <source>
        <strain evidence="2">12NC29</strain>
    </source>
</reference>
<dbReference type="AlphaFoldDB" id="A0A2N5TM03"/>
<dbReference type="EMBL" id="PGCJ01000537">
    <property type="protein sequence ID" value="PLW26525.1"/>
    <property type="molecule type" value="Genomic_DNA"/>
</dbReference>
<accession>A0A2N5TM03</accession>